<feature type="chain" id="PRO_5035825229" evidence="1">
    <location>
        <begin position="23"/>
        <end position="250"/>
    </location>
</feature>
<reference evidence="2" key="1">
    <citation type="submission" date="2022-04" db="EMBL/GenBank/DDBJ databases">
        <title>Hymenobacter sp. isolated from the air.</title>
        <authorList>
            <person name="Won M."/>
            <person name="Lee C.-M."/>
            <person name="Woen H.-Y."/>
            <person name="Kwon S.-W."/>
        </authorList>
    </citation>
    <scope>NUCLEOTIDE SEQUENCE</scope>
    <source>
        <strain evidence="2">5116S-3</strain>
    </source>
</reference>
<organism evidence="2 3">
    <name type="scientific">Hymenobacter cellulosilyticus</name>
    <dbReference type="NCBI Taxonomy" id="2932248"/>
    <lineage>
        <taxon>Bacteria</taxon>
        <taxon>Pseudomonadati</taxon>
        <taxon>Bacteroidota</taxon>
        <taxon>Cytophagia</taxon>
        <taxon>Cytophagales</taxon>
        <taxon>Hymenobacteraceae</taxon>
        <taxon>Hymenobacter</taxon>
    </lineage>
</organism>
<gene>
    <name evidence="2" type="ORF">MUN79_11185</name>
</gene>
<dbReference type="EMBL" id="CP095046">
    <property type="protein sequence ID" value="UOQ74387.1"/>
    <property type="molecule type" value="Genomic_DNA"/>
</dbReference>
<evidence type="ECO:0000313" key="3">
    <source>
        <dbReference type="Proteomes" id="UP000831796"/>
    </source>
</evidence>
<keyword evidence="1" id="KW-0732">Signal</keyword>
<accession>A0A8T9QA42</accession>
<evidence type="ECO:0000313" key="2">
    <source>
        <dbReference type="EMBL" id="UOQ74387.1"/>
    </source>
</evidence>
<sequence length="250" mass="28024">MSAFRSYRTLARLLVAALPALAFQCGCDECAVPCAAEPVGRLRLPALSRAWLPASPPDSVRFVNSNGFRATLRRVPPLTTDSVPLSARFGDVNLTRLEYPQTTGCGRFFWAERQRLRYQGRNLNLTLTYDLTRDASGDYPFYRLASPNLELTQAVADTLPDAVLVNFNEAVLATFPVVRRPYRTVFSTSFSGSVRYLDSVRVAGQLVRGVYQYQRPATNTNAIELRSLYFVPGQGIVGFTYTNDEQWVRF</sequence>
<keyword evidence="3" id="KW-1185">Reference proteome</keyword>
<dbReference type="RefSeq" id="WP_244677727.1">
    <property type="nucleotide sequence ID" value="NZ_CP095046.1"/>
</dbReference>
<protein>
    <submittedName>
        <fullName evidence="2">Uncharacterized protein</fullName>
    </submittedName>
</protein>
<dbReference type="AlphaFoldDB" id="A0A8T9QA42"/>
<dbReference type="Proteomes" id="UP000831796">
    <property type="component" value="Chromosome"/>
</dbReference>
<evidence type="ECO:0000256" key="1">
    <source>
        <dbReference type="SAM" id="SignalP"/>
    </source>
</evidence>
<name>A0A8T9QA42_9BACT</name>
<proteinExistence type="predicted"/>
<dbReference type="KEGG" id="hcu:MUN79_11185"/>
<feature type="signal peptide" evidence="1">
    <location>
        <begin position="1"/>
        <end position="22"/>
    </location>
</feature>